<evidence type="ECO:0000256" key="1">
    <source>
        <dbReference type="SAM" id="Coils"/>
    </source>
</evidence>
<sequence>MQKALKLKKVFKEKYVKKRGSPKSEFQGHTTEFYIDGVPVQKKEWDQRISGIIEEDTFKLLTSPSYFNTLHWQKRREILLAVCGDISDQDVISSDLLLGELPGILNGRGLDDHRKVVAAKKKEINDRLREIPARIDELNKTLTTLPTEERSAIEAKIAQLDAQIKAISDDTAMAGLRKQKAELEAKLSEARTSLQETRRKAGKEADDKADILDTDLKQMRRDLQNADIDLTACVALMERNENEMCRLRKEFKEVSGREFKGATVCPTCGQGLPEDQVTAATEKHNTAQAEKLSEINQAGKKLRAENEGKLTPTKERLEKQKAEIEKRIPEIEEKIQKNEALKEKTIEAAGPDIKGEIAKLEAEIWAIIDKIKANPPADTTILDGQIAIERAKIAQIDGAKTTETRIKDLGNEEKKLAAEYEDLERQTNLMERFIVSKVEMLEDRINSRFDLARFKLFDIQVNGGINETCVTLFNGVPYGSGLNTGAEINVGIDIIRTLSDFYKVQAPVFIDHAESVTDILNPGSQTIKLSVDENAKVLQVECR</sequence>
<gene>
    <name evidence="2" type="ORF">MM415B01121_0020</name>
</gene>
<organism evidence="2">
    <name type="scientific">viral metagenome</name>
    <dbReference type="NCBI Taxonomy" id="1070528"/>
    <lineage>
        <taxon>unclassified sequences</taxon>
        <taxon>metagenomes</taxon>
        <taxon>organismal metagenomes</taxon>
    </lineage>
</organism>
<protein>
    <submittedName>
        <fullName evidence="2">Uncharacterized protein</fullName>
    </submittedName>
</protein>
<reference evidence="2" key="1">
    <citation type="submission" date="2020-03" db="EMBL/GenBank/DDBJ databases">
        <title>The deep terrestrial virosphere.</title>
        <authorList>
            <person name="Holmfeldt K."/>
            <person name="Nilsson E."/>
            <person name="Simone D."/>
            <person name="Lopez-Fernandez M."/>
            <person name="Wu X."/>
            <person name="de Brujin I."/>
            <person name="Lundin D."/>
            <person name="Andersson A."/>
            <person name="Bertilsson S."/>
            <person name="Dopson M."/>
        </authorList>
    </citation>
    <scope>NUCLEOTIDE SEQUENCE</scope>
    <source>
        <strain evidence="2">MM415B01121</strain>
    </source>
</reference>
<dbReference type="EMBL" id="MT141407">
    <property type="protein sequence ID" value="QJA60402.1"/>
    <property type="molecule type" value="Genomic_DNA"/>
</dbReference>
<feature type="coiled-coil region" evidence="1">
    <location>
        <begin position="314"/>
        <end position="341"/>
    </location>
</feature>
<evidence type="ECO:0000313" key="2">
    <source>
        <dbReference type="EMBL" id="QJA60402.1"/>
    </source>
</evidence>
<accession>A0A6M3IV34</accession>
<name>A0A6M3IV34_9ZZZZ</name>
<feature type="coiled-coil region" evidence="1">
    <location>
        <begin position="399"/>
        <end position="426"/>
    </location>
</feature>
<dbReference type="AlphaFoldDB" id="A0A6M3IV34"/>
<proteinExistence type="predicted"/>
<feature type="coiled-coil region" evidence="1">
    <location>
        <begin position="150"/>
        <end position="229"/>
    </location>
</feature>
<keyword evidence="1" id="KW-0175">Coiled coil</keyword>